<gene>
    <name evidence="4" type="ORF">MEDL_23002</name>
</gene>
<reference evidence="4" key="1">
    <citation type="submission" date="2021-03" db="EMBL/GenBank/DDBJ databases">
        <authorList>
            <person name="Bekaert M."/>
        </authorList>
    </citation>
    <scope>NUCLEOTIDE SEQUENCE</scope>
</reference>
<evidence type="ECO:0000313" key="4">
    <source>
        <dbReference type="EMBL" id="CAG2208872.1"/>
    </source>
</evidence>
<evidence type="ECO:0000256" key="2">
    <source>
        <dbReference type="SAM" id="MobiDB-lite"/>
    </source>
</evidence>
<organism evidence="4 5">
    <name type="scientific">Mytilus edulis</name>
    <name type="common">Blue mussel</name>
    <dbReference type="NCBI Taxonomy" id="6550"/>
    <lineage>
        <taxon>Eukaryota</taxon>
        <taxon>Metazoa</taxon>
        <taxon>Spiralia</taxon>
        <taxon>Lophotrochozoa</taxon>
        <taxon>Mollusca</taxon>
        <taxon>Bivalvia</taxon>
        <taxon>Autobranchia</taxon>
        <taxon>Pteriomorphia</taxon>
        <taxon>Mytilida</taxon>
        <taxon>Mytiloidea</taxon>
        <taxon>Mytilidae</taxon>
        <taxon>Mytilinae</taxon>
        <taxon>Mytilus</taxon>
    </lineage>
</organism>
<feature type="compositionally biased region" description="Acidic residues" evidence="2">
    <location>
        <begin position="225"/>
        <end position="241"/>
    </location>
</feature>
<protein>
    <recommendedName>
        <fullName evidence="3">B box-type domain-containing protein</fullName>
    </recommendedName>
</protein>
<feature type="region of interest" description="Disordered" evidence="2">
    <location>
        <begin position="219"/>
        <end position="241"/>
    </location>
</feature>
<name>A0A8S3RVP4_MYTED</name>
<dbReference type="InterPro" id="IPR000315">
    <property type="entry name" value="Znf_B-box"/>
</dbReference>
<keyword evidence="1" id="KW-0479">Metal-binding</keyword>
<dbReference type="EMBL" id="CAJPWZ010001124">
    <property type="protein sequence ID" value="CAG2208872.1"/>
    <property type="molecule type" value="Genomic_DNA"/>
</dbReference>
<dbReference type="PANTHER" id="PTHR25462">
    <property type="entry name" value="BONUS, ISOFORM C-RELATED"/>
    <property type="match status" value="1"/>
</dbReference>
<comment type="caution">
    <text evidence="4">The sequence shown here is derived from an EMBL/GenBank/DDBJ whole genome shotgun (WGS) entry which is preliminary data.</text>
</comment>
<dbReference type="SUPFAM" id="SSF57845">
    <property type="entry name" value="B-box zinc-binding domain"/>
    <property type="match status" value="1"/>
</dbReference>
<evidence type="ECO:0000256" key="1">
    <source>
        <dbReference type="PROSITE-ProRule" id="PRU00024"/>
    </source>
</evidence>
<evidence type="ECO:0000313" key="5">
    <source>
        <dbReference type="Proteomes" id="UP000683360"/>
    </source>
</evidence>
<sequence>MADKLFNTCKLEAAFDCRFHTKETYQLYCKDCHDFVCFECLGELHDKHKLCRLQDAEEDIRNQIGISFTKNENCIKSIQEFSDIIDKNMRQLTIDEGLIEHQIRTNAEQMKEQISLHEKYLLSELHTMFQNFKISSKDLTTRVENLQSDVTKFDVDKLPEINLEEMINVLSELKACTLACDKMKKYQRPNFNTDIKCGNEMFDVDVYESMNISSMVRVSVSTQTDDPDDSDTEDEWFDAENDMDEDSIEKSSDDMKNDNLLHVYKLNKEIGHIKKICPISRTDAWILADQQLYKMVNKSLEDTIHVDDVDDVVVLKGECVLILRNNSRIIMELLQNRRLVRFANVGTDDMLPFCFCNSIDDTLTIYLISKSRGKYGYRNCFLQLNQEGIVKVKMDRTVLNFEKPYLMLDVQSNVCLLYEKYSKKFHYIHLLKATNNTCEMIKSFKGIFGDDPSEHFECQGMCTDNTSVFVTDIRHQSVFVLNKDLEYRKCVVNARHGLDKPTAIAIFNDHLWIADGDQVFIAELNNING</sequence>
<dbReference type="AlphaFoldDB" id="A0A8S3RVP4"/>
<evidence type="ECO:0000259" key="3">
    <source>
        <dbReference type="PROSITE" id="PS50119"/>
    </source>
</evidence>
<dbReference type="Pfam" id="PF00643">
    <property type="entry name" value="zf-B_box"/>
    <property type="match status" value="1"/>
</dbReference>
<feature type="domain" description="B box-type" evidence="3">
    <location>
        <begin position="12"/>
        <end position="53"/>
    </location>
</feature>
<keyword evidence="5" id="KW-1185">Reference proteome</keyword>
<dbReference type="PANTHER" id="PTHR25462:SF296">
    <property type="entry name" value="MEIOTIC P26, ISOFORM F"/>
    <property type="match status" value="1"/>
</dbReference>
<dbReference type="CDD" id="cd19756">
    <property type="entry name" value="Bbox2"/>
    <property type="match status" value="1"/>
</dbReference>
<proteinExistence type="predicted"/>
<dbReference type="OrthoDB" id="6161541at2759"/>
<dbReference type="InterPro" id="IPR047153">
    <property type="entry name" value="TRIM45/56/19-like"/>
</dbReference>
<accession>A0A8S3RVP4</accession>
<dbReference type="Proteomes" id="UP000683360">
    <property type="component" value="Unassembled WGS sequence"/>
</dbReference>
<dbReference type="GO" id="GO:0061630">
    <property type="term" value="F:ubiquitin protein ligase activity"/>
    <property type="evidence" value="ECO:0007669"/>
    <property type="project" value="TreeGrafter"/>
</dbReference>
<dbReference type="GO" id="GO:0008270">
    <property type="term" value="F:zinc ion binding"/>
    <property type="evidence" value="ECO:0007669"/>
    <property type="project" value="UniProtKB-KW"/>
</dbReference>
<dbReference type="Gene3D" id="3.30.160.60">
    <property type="entry name" value="Classic Zinc Finger"/>
    <property type="match status" value="1"/>
</dbReference>
<keyword evidence="1" id="KW-0863">Zinc-finger</keyword>
<dbReference type="SUPFAM" id="SSF63825">
    <property type="entry name" value="YWTD domain"/>
    <property type="match status" value="1"/>
</dbReference>
<dbReference type="PROSITE" id="PS50119">
    <property type="entry name" value="ZF_BBOX"/>
    <property type="match status" value="1"/>
</dbReference>
<keyword evidence="1" id="KW-0862">Zinc</keyword>